<name>A0A348B273_9CREN</name>
<evidence type="ECO:0000313" key="3">
    <source>
        <dbReference type="EMBL" id="GGT90610.1"/>
    </source>
</evidence>
<dbReference type="GO" id="GO:0016810">
    <property type="term" value="F:hydrolase activity, acting on carbon-nitrogen (but not peptide) bonds"/>
    <property type="evidence" value="ECO:0007669"/>
    <property type="project" value="InterPro"/>
</dbReference>
<dbReference type="GO" id="GO:0005975">
    <property type="term" value="P:carbohydrate metabolic process"/>
    <property type="evidence" value="ECO:0007669"/>
    <property type="project" value="InterPro"/>
</dbReference>
<dbReference type="GeneID" id="43869442"/>
<keyword evidence="4" id="KW-1185">Reference proteome</keyword>
<reference evidence="2" key="3">
    <citation type="journal article" date="2019" name="BMC Res. Notes">
        <title>Complete genome sequence of the Sulfodiicoccus acidiphilus strain HS-1T, the first crenarchaeon that lacks polB3, isolated from an acidic hot spring in Ohwaku-dani, Hakone, Japan.</title>
        <authorList>
            <person name="Sakai H.D."/>
            <person name="Kurosawa N."/>
        </authorList>
    </citation>
    <scope>NUCLEOTIDE SEQUENCE</scope>
    <source>
        <strain evidence="2">HS-1</strain>
    </source>
</reference>
<dbReference type="EMBL" id="AP018553">
    <property type="protein sequence ID" value="BBD72275.1"/>
    <property type="molecule type" value="Genomic_DNA"/>
</dbReference>
<feature type="domain" description="NodB homology" evidence="1">
    <location>
        <begin position="28"/>
        <end position="166"/>
    </location>
</feature>
<evidence type="ECO:0000313" key="4">
    <source>
        <dbReference type="Proteomes" id="UP000276741"/>
    </source>
</evidence>
<dbReference type="PANTHER" id="PTHR47561">
    <property type="entry name" value="POLYSACCHARIDE DEACETYLASE FAMILY PROTEIN (AFU_ORTHOLOGUE AFUA_6G05030)"/>
    <property type="match status" value="1"/>
</dbReference>
<dbReference type="Proteomes" id="UP000616143">
    <property type="component" value="Unassembled WGS sequence"/>
</dbReference>
<dbReference type="InterPro" id="IPR011330">
    <property type="entry name" value="Glyco_hydro/deAcase_b/a-brl"/>
</dbReference>
<evidence type="ECO:0000259" key="1">
    <source>
        <dbReference type="PROSITE" id="PS51677"/>
    </source>
</evidence>
<dbReference type="KEGG" id="sacd:HS1genome_0664"/>
<organism evidence="2 4">
    <name type="scientific">Sulfodiicoccus acidiphilus</name>
    <dbReference type="NCBI Taxonomy" id="1670455"/>
    <lineage>
        <taxon>Archaea</taxon>
        <taxon>Thermoproteota</taxon>
        <taxon>Thermoprotei</taxon>
        <taxon>Sulfolobales</taxon>
        <taxon>Sulfolobaceae</taxon>
        <taxon>Sulfodiicoccus</taxon>
    </lineage>
</organism>
<protein>
    <recommendedName>
        <fullName evidence="1">NodB homology domain-containing protein</fullName>
    </recommendedName>
</protein>
<dbReference type="Gene3D" id="3.20.20.370">
    <property type="entry name" value="Glycoside hydrolase/deacetylase"/>
    <property type="match status" value="1"/>
</dbReference>
<proteinExistence type="predicted"/>
<dbReference type="InterPro" id="IPR002509">
    <property type="entry name" value="NODB_dom"/>
</dbReference>
<reference evidence="4" key="2">
    <citation type="submission" date="2018-04" db="EMBL/GenBank/DDBJ databases">
        <title>Complete genome sequence of Sulfodiicoccus acidiphilus strain HS-1.</title>
        <authorList>
            <person name="Sakai H.D."/>
            <person name="Kurosawa N."/>
        </authorList>
    </citation>
    <scope>NUCLEOTIDE SEQUENCE [LARGE SCALE GENOMIC DNA]</scope>
    <source>
        <strain evidence="4">HS-1</strain>
    </source>
</reference>
<accession>A0A348B273</accession>
<reference evidence="3" key="1">
    <citation type="journal article" date="2014" name="Int. J. Syst. Evol. Microbiol.">
        <title>Complete genome sequence of Corynebacterium casei LMG S-19264T (=DSM 44701T), isolated from a smear-ripened cheese.</title>
        <authorList>
            <consortium name="US DOE Joint Genome Institute (JGI-PGF)"/>
            <person name="Walter F."/>
            <person name="Albersmeier A."/>
            <person name="Kalinowski J."/>
            <person name="Ruckert C."/>
        </authorList>
    </citation>
    <scope>NUCLEOTIDE SEQUENCE</scope>
    <source>
        <strain evidence="3">JCM 31740</strain>
    </source>
</reference>
<sequence length="166" mass="19186">MTKKEIFVAYDVDVVAGWLVSYGGQDSPHDISRRALAGEVGIPRLLKLFRKYKLKTTWFIPRHSIESFREQVEEVVKDEKELGTHGYSHENPVRLSPEQEEEILVKSYKLIKEDQGIPPVGDTAPWWKMSQNTVPLLLKYGCRYDRSMADNDFQPFYAGVGRPSRR</sequence>
<dbReference type="EMBL" id="BMQS01000004">
    <property type="protein sequence ID" value="GGT90610.1"/>
    <property type="molecule type" value="Genomic_DNA"/>
</dbReference>
<dbReference type="AlphaFoldDB" id="A0A348B273"/>
<dbReference type="PANTHER" id="PTHR47561:SF1">
    <property type="entry name" value="POLYSACCHARIDE DEACETYLASE FAMILY PROTEIN (AFU_ORTHOLOGUE AFUA_6G05030)"/>
    <property type="match status" value="1"/>
</dbReference>
<dbReference type="Pfam" id="PF01522">
    <property type="entry name" value="Polysacc_deac_1"/>
    <property type="match status" value="1"/>
</dbReference>
<dbReference type="SUPFAM" id="SSF88713">
    <property type="entry name" value="Glycoside hydrolase/deacetylase"/>
    <property type="match status" value="1"/>
</dbReference>
<evidence type="ECO:0000313" key="2">
    <source>
        <dbReference type="EMBL" id="BBD72275.1"/>
    </source>
</evidence>
<dbReference type="Proteomes" id="UP000276741">
    <property type="component" value="Chromosome"/>
</dbReference>
<dbReference type="RefSeq" id="WP_197721520.1">
    <property type="nucleotide sequence ID" value="NZ_AP018553.1"/>
</dbReference>
<reference evidence="3" key="4">
    <citation type="submission" date="2020-09" db="EMBL/GenBank/DDBJ databases">
        <authorList>
            <person name="Sun Q."/>
            <person name="Ohkuma M."/>
        </authorList>
    </citation>
    <scope>NUCLEOTIDE SEQUENCE</scope>
    <source>
        <strain evidence="3">JCM 31740</strain>
    </source>
</reference>
<gene>
    <name evidence="3" type="ORF">GCM10007116_05560</name>
    <name evidence="2" type="ORF">HS1genome_0664</name>
</gene>
<dbReference type="PROSITE" id="PS51677">
    <property type="entry name" value="NODB"/>
    <property type="match status" value="1"/>
</dbReference>